<dbReference type="UniPathway" id="UPA00574">
    <property type="reaction ID" value="UER00637"/>
</dbReference>
<evidence type="ECO:0000259" key="18">
    <source>
        <dbReference type="Pfam" id="PF00485"/>
    </source>
</evidence>
<organism evidence="19 20">
    <name type="scientific">Haploplasma axanthum</name>
    <name type="common">Acholeplasma axanthum</name>
    <dbReference type="NCBI Taxonomy" id="29552"/>
    <lineage>
        <taxon>Bacteria</taxon>
        <taxon>Bacillati</taxon>
        <taxon>Mycoplasmatota</taxon>
        <taxon>Mollicutes</taxon>
        <taxon>Acholeplasmatales</taxon>
        <taxon>Acholeplasmataceae</taxon>
        <taxon>Haploplasma</taxon>
    </lineage>
</organism>
<keyword evidence="11 16" id="KW-0067">ATP-binding</keyword>
<dbReference type="GO" id="GO:0005524">
    <property type="term" value="F:ATP binding"/>
    <property type="evidence" value="ECO:0007669"/>
    <property type="project" value="UniProtKB-UniRule"/>
</dbReference>
<dbReference type="Gene3D" id="3.40.50.300">
    <property type="entry name" value="P-loop containing nucleotide triphosphate hydrolases"/>
    <property type="match status" value="1"/>
</dbReference>
<name>A0A449BBH0_HAPAX</name>
<dbReference type="NCBIfam" id="NF004018">
    <property type="entry name" value="PRK05480.1"/>
    <property type="match status" value="1"/>
</dbReference>
<comment type="subcellular location">
    <subcellularLocation>
        <location evidence="1 16 17">Cytoplasm</location>
    </subcellularLocation>
</comment>
<sequence length="220" mass="25440">MSNNKKSFLILVAGGSASGKSTVVKNILKKAGAHDVLIITHDDYYNREDDLTMEQRIKINYDHPDSLDNNLLNFHLSELLKGNSIEKPIYDFVSYNRSDKTESVNPKPIIIVEGILVLTDKRIRELADLKIFVESDDDVRFIRRLQRDINERQRTVESVIDQYLNTVKPMHYKYVKPTKRYADIIIPNDTNHSVAVDVIAGKIKDIIRGNNNEWFIWKVL</sequence>
<dbReference type="CDD" id="cd02023">
    <property type="entry name" value="UMPK"/>
    <property type="match status" value="1"/>
</dbReference>
<evidence type="ECO:0000256" key="9">
    <source>
        <dbReference type="ARBA" id="ARBA00022741"/>
    </source>
</evidence>
<dbReference type="GO" id="GO:0004849">
    <property type="term" value="F:uridine kinase activity"/>
    <property type="evidence" value="ECO:0007669"/>
    <property type="project" value="UniProtKB-UniRule"/>
</dbReference>
<evidence type="ECO:0000256" key="2">
    <source>
        <dbReference type="ARBA" id="ARBA00004690"/>
    </source>
</evidence>
<evidence type="ECO:0000256" key="3">
    <source>
        <dbReference type="ARBA" id="ARBA00004784"/>
    </source>
</evidence>
<evidence type="ECO:0000256" key="1">
    <source>
        <dbReference type="ARBA" id="ARBA00004496"/>
    </source>
</evidence>
<evidence type="ECO:0000256" key="6">
    <source>
        <dbReference type="ARBA" id="ARBA00021478"/>
    </source>
</evidence>
<dbReference type="UniPathway" id="UPA00579">
    <property type="reaction ID" value="UER00640"/>
</dbReference>
<dbReference type="InterPro" id="IPR006083">
    <property type="entry name" value="PRK/URK"/>
</dbReference>
<dbReference type="GO" id="GO:0005737">
    <property type="term" value="C:cytoplasm"/>
    <property type="evidence" value="ECO:0007669"/>
    <property type="project" value="UniProtKB-SubCell"/>
</dbReference>
<evidence type="ECO:0000256" key="15">
    <source>
        <dbReference type="ARBA" id="ARBA00048909"/>
    </source>
</evidence>
<evidence type="ECO:0000256" key="10">
    <source>
        <dbReference type="ARBA" id="ARBA00022777"/>
    </source>
</evidence>
<dbReference type="KEGG" id="aaxa:NCTC10138_00132"/>
<evidence type="ECO:0000256" key="13">
    <source>
        <dbReference type="ARBA" id="ARBA00031452"/>
    </source>
</evidence>
<dbReference type="EC" id="2.7.1.48" evidence="5 16"/>
<protein>
    <recommendedName>
        <fullName evidence="6 16">Uridine kinase</fullName>
        <ecNumber evidence="5 16">2.7.1.48</ecNumber>
    </recommendedName>
    <alternativeName>
        <fullName evidence="12 16">Cytidine monophosphokinase</fullName>
    </alternativeName>
    <alternativeName>
        <fullName evidence="13 16">Uridine monophosphokinase</fullName>
    </alternativeName>
</protein>
<dbReference type="PANTHER" id="PTHR10285">
    <property type="entry name" value="URIDINE KINASE"/>
    <property type="match status" value="1"/>
</dbReference>
<dbReference type="STRING" id="1278311.GCA_000428705_00715"/>
<dbReference type="SUPFAM" id="SSF52540">
    <property type="entry name" value="P-loop containing nucleoside triphosphate hydrolases"/>
    <property type="match status" value="1"/>
</dbReference>
<dbReference type="GO" id="GO:0043771">
    <property type="term" value="F:cytidine kinase activity"/>
    <property type="evidence" value="ECO:0007669"/>
    <property type="project" value="RHEA"/>
</dbReference>
<comment type="pathway">
    <text evidence="3 16 17">Pyrimidine metabolism; CTP biosynthesis via salvage pathway; CTP from cytidine: step 1/3.</text>
</comment>
<evidence type="ECO:0000256" key="12">
    <source>
        <dbReference type="ARBA" id="ARBA00030641"/>
    </source>
</evidence>
<comment type="catalytic activity">
    <reaction evidence="15 16 17">
        <text>uridine + ATP = UMP + ADP + H(+)</text>
        <dbReference type="Rhea" id="RHEA:16825"/>
        <dbReference type="ChEBI" id="CHEBI:15378"/>
        <dbReference type="ChEBI" id="CHEBI:16704"/>
        <dbReference type="ChEBI" id="CHEBI:30616"/>
        <dbReference type="ChEBI" id="CHEBI:57865"/>
        <dbReference type="ChEBI" id="CHEBI:456216"/>
        <dbReference type="EC" id="2.7.1.48"/>
    </reaction>
</comment>
<keyword evidence="7 16" id="KW-0963">Cytoplasm</keyword>
<dbReference type="HAMAP" id="MF_00551">
    <property type="entry name" value="Uridine_kinase"/>
    <property type="match status" value="1"/>
</dbReference>
<comment type="pathway">
    <text evidence="2 16 17">Pyrimidine metabolism; UMP biosynthesis via salvage pathway; UMP from uridine: step 1/1.</text>
</comment>
<evidence type="ECO:0000256" key="14">
    <source>
        <dbReference type="ARBA" id="ARBA00047436"/>
    </source>
</evidence>
<proteinExistence type="inferred from homology"/>
<dbReference type="EMBL" id="LR215048">
    <property type="protein sequence ID" value="VEU79743.1"/>
    <property type="molecule type" value="Genomic_DNA"/>
</dbReference>
<dbReference type="Pfam" id="PF00485">
    <property type="entry name" value="PRK"/>
    <property type="match status" value="1"/>
</dbReference>
<feature type="domain" description="Phosphoribulokinase/uridine kinase" evidence="18">
    <location>
        <begin position="10"/>
        <end position="190"/>
    </location>
</feature>
<evidence type="ECO:0000256" key="16">
    <source>
        <dbReference type="HAMAP-Rule" id="MF_00551"/>
    </source>
</evidence>
<keyword evidence="8 16" id="KW-0808">Transferase</keyword>
<evidence type="ECO:0000256" key="11">
    <source>
        <dbReference type="ARBA" id="ARBA00022840"/>
    </source>
</evidence>
<evidence type="ECO:0000256" key="7">
    <source>
        <dbReference type="ARBA" id="ARBA00022490"/>
    </source>
</evidence>
<dbReference type="Proteomes" id="UP000289841">
    <property type="component" value="Chromosome"/>
</dbReference>
<dbReference type="PRINTS" id="PR00988">
    <property type="entry name" value="URIDINKINASE"/>
</dbReference>
<evidence type="ECO:0000256" key="8">
    <source>
        <dbReference type="ARBA" id="ARBA00022679"/>
    </source>
</evidence>
<evidence type="ECO:0000313" key="20">
    <source>
        <dbReference type="Proteomes" id="UP000289841"/>
    </source>
</evidence>
<evidence type="ECO:0000256" key="5">
    <source>
        <dbReference type="ARBA" id="ARBA00012137"/>
    </source>
</evidence>
<feature type="binding site" evidence="16">
    <location>
        <begin position="14"/>
        <end position="21"/>
    </location>
    <ligand>
        <name>ATP</name>
        <dbReference type="ChEBI" id="CHEBI:30616"/>
    </ligand>
</feature>
<gene>
    <name evidence="19" type="primary">udk_1</name>
    <name evidence="16" type="synonym">udk</name>
    <name evidence="19" type="ORF">NCTC10138_00132</name>
</gene>
<evidence type="ECO:0000313" key="19">
    <source>
        <dbReference type="EMBL" id="VEU79743.1"/>
    </source>
</evidence>
<dbReference type="OrthoDB" id="9777642at2"/>
<comment type="similarity">
    <text evidence="4 16 17">Belongs to the uridine kinase family.</text>
</comment>
<dbReference type="NCBIfam" id="TIGR00235">
    <property type="entry name" value="udk"/>
    <property type="match status" value="1"/>
</dbReference>
<keyword evidence="10 16" id="KW-0418">Kinase</keyword>
<reference evidence="19 20" key="1">
    <citation type="submission" date="2019-01" db="EMBL/GenBank/DDBJ databases">
        <authorList>
            <consortium name="Pathogen Informatics"/>
        </authorList>
    </citation>
    <scope>NUCLEOTIDE SEQUENCE [LARGE SCALE GENOMIC DNA]</scope>
    <source>
        <strain evidence="19 20">NCTC10138</strain>
    </source>
</reference>
<keyword evidence="20" id="KW-1185">Reference proteome</keyword>
<dbReference type="GO" id="GO:0044211">
    <property type="term" value="P:CTP salvage"/>
    <property type="evidence" value="ECO:0007669"/>
    <property type="project" value="UniProtKB-UniRule"/>
</dbReference>
<comment type="catalytic activity">
    <reaction evidence="14 17">
        <text>cytidine + ATP = CMP + ADP + H(+)</text>
        <dbReference type="Rhea" id="RHEA:24674"/>
        <dbReference type="ChEBI" id="CHEBI:15378"/>
        <dbReference type="ChEBI" id="CHEBI:17562"/>
        <dbReference type="ChEBI" id="CHEBI:30616"/>
        <dbReference type="ChEBI" id="CHEBI:60377"/>
        <dbReference type="ChEBI" id="CHEBI:456216"/>
        <dbReference type="EC" id="2.7.1.48"/>
    </reaction>
</comment>
<keyword evidence="9 16" id="KW-0547">Nucleotide-binding</keyword>
<accession>A0A449BBH0</accession>
<dbReference type="GO" id="GO:0044206">
    <property type="term" value="P:UMP salvage"/>
    <property type="evidence" value="ECO:0007669"/>
    <property type="project" value="UniProtKB-UniRule"/>
</dbReference>
<dbReference type="InterPro" id="IPR027417">
    <property type="entry name" value="P-loop_NTPase"/>
</dbReference>
<dbReference type="AlphaFoldDB" id="A0A449BBH0"/>
<evidence type="ECO:0000256" key="17">
    <source>
        <dbReference type="RuleBase" id="RU003825"/>
    </source>
</evidence>
<dbReference type="InterPro" id="IPR000764">
    <property type="entry name" value="Uridine_kinase-like"/>
</dbReference>
<dbReference type="InterPro" id="IPR026008">
    <property type="entry name" value="Uridine_kinase"/>
</dbReference>
<evidence type="ECO:0000256" key="4">
    <source>
        <dbReference type="ARBA" id="ARBA00005408"/>
    </source>
</evidence>